<dbReference type="InterPro" id="IPR050276">
    <property type="entry name" value="MshD_Acetyltransferase"/>
</dbReference>
<dbReference type="PANTHER" id="PTHR43617">
    <property type="entry name" value="L-AMINO ACID N-ACETYLTRANSFERASE"/>
    <property type="match status" value="1"/>
</dbReference>
<keyword evidence="5" id="KW-1185">Reference proteome</keyword>
<accession>A0A0D3IR78</accession>
<keyword evidence="1" id="KW-0472">Membrane</keyword>
<sequence>MQNTAKLGACLLAACLSTCVGSSRRAPHPSKEVASLLDLSFAANQAARSPITAALTRLRLALDVERRTTPWDWCRHQQFVVEDTSTGRLLGFAELWAENAAACGAAEAATPQPVVFNLCVAPAARRRGIARRLLSQCESAAQRWGEGGLFLKVEHDNAAALSLYRRLGYDWMAEWKGGRRRLSLLRKEIEPPRASEPEPARPRRFSELQVQTYEAGGADGQAYLWFALLVLRNAGRLSPAYSMVGGGSAVLLGLLTYALLVEWARHS</sequence>
<evidence type="ECO:0000256" key="1">
    <source>
        <dbReference type="SAM" id="Phobius"/>
    </source>
</evidence>
<keyword evidence="2" id="KW-0732">Signal</keyword>
<feature type="transmembrane region" description="Helical" evidence="1">
    <location>
        <begin position="240"/>
        <end position="261"/>
    </location>
</feature>
<protein>
    <recommendedName>
        <fullName evidence="3">N-acetyltransferase domain-containing protein</fullName>
    </recommendedName>
</protein>
<dbReference type="SUPFAM" id="SSF55729">
    <property type="entry name" value="Acyl-CoA N-acyltransferases (Nat)"/>
    <property type="match status" value="1"/>
</dbReference>
<evidence type="ECO:0000313" key="4">
    <source>
        <dbReference type="EnsemblProtists" id="EOD13763"/>
    </source>
</evidence>
<dbReference type="KEGG" id="ehx:EMIHUDRAFT_212242"/>
<evidence type="ECO:0000259" key="3">
    <source>
        <dbReference type="PROSITE" id="PS51186"/>
    </source>
</evidence>
<feature type="domain" description="N-acetyltransferase" evidence="3">
    <location>
        <begin position="49"/>
        <end position="190"/>
    </location>
</feature>
<dbReference type="PaxDb" id="2903-EOD13763"/>
<dbReference type="Gene3D" id="3.40.630.30">
    <property type="match status" value="1"/>
</dbReference>
<dbReference type="GeneID" id="17260048"/>
<feature type="signal peptide" evidence="2">
    <location>
        <begin position="1"/>
        <end position="21"/>
    </location>
</feature>
<feature type="chain" id="PRO_5044291183" description="N-acetyltransferase domain-containing protein" evidence="2">
    <location>
        <begin position="22"/>
        <end position="267"/>
    </location>
</feature>
<dbReference type="RefSeq" id="XP_005766192.1">
    <property type="nucleotide sequence ID" value="XM_005766135.1"/>
</dbReference>
<dbReference type="HOGENOM" id="CLU_1043674_0_0_1"/>
<evidence type="ECO:0000256" key="2">
    <source>
        <dbReference type="SAM" id="SignalP"/>
    </source>
</evidence>
<keyword evidence="1" id="KW-1133">Transmembrane helix</keyword>
<dbReference type="Proteomes" id="UP000013827">
    <property type="component" value="Unassembled WGS sequence"/>
</dbReference>
<reference evidence="4" key="2">
    <citation type="submission" date="2024-10" db="UniProtKB">
        <authorList>
            <consortium name="EnsemblProtists"/>
        </authorList>
    </citation>
    <scope>IDENTIFICATION</scope>
</reference>
<dbReference type="AlphaFoldDB" id="A0A0D3IR78"/>
<organism evidence="4 5">
    <name type="scientific">Emiliania huxleyi (strain CCMP1516)</name>
    <dbReference type="NCBI Taxonomy" id="280463"/>
    <lineage>
        <taxon>Eukaryota</taxon>
        <taxon>Haptista</taxon>
        <taxon>Haptophyta</taxon>
        <taxon>Prymnesiophyceae</taxon>
        <taxon>Isochrysidales</taxon>
        <taxon>Noelaerhabdaceae</taxon>
        <taxon>Emiliania</taxon>
    </lineage>
</organism>
<dbReference type="EnsemblProtists" id="EOD13763">
    <property type="protein sequence ID" value="EOD13763"/>
    <property type="gene ID" value="EMIHUDRAFT_212242"/>
</dbReference>
<dbReference type="Pfam" id="PF00583">
    <property type="entry name" value="Acetyltransf_1"/>
    <property type="match status" value="1"/>
</dbReference>
<dbReference type="PROSITE" id="PS51186">
    <property type="entry name" value="GNAT"/>
    <property type="match status" value="1"/>
</dbReference>
<dbReference type="GO" id="GO:0016747">
    <property type="term" value="F:acyltransferase activity, transferring groups other than amino-acyl groups"/>
    <property type="evidence" value="ECO:0007669"/>
    <property type="project" value="InterPro"/>
</dbReference>
<name>A0A0D3IR78_EMIH1</name>
<dbReference type="PANTHER" id="PTHR43617:SF20">
    <property type="entry name" value="N-ALPHA-ACETYLTRANSFERASE RIMI"/>
    <property type="match status" value="1"/>
</dbReference>
<reference evidence="5" key="1">
    <citation type="journal article" date="2013" name="Nature">
        <title>Pan genome of the phytoplankton Emiliania underpins its global distribution.</title>
        <authorList>
            <person name="Read B.A."/>
            <person name="Kegel J."/>
            <person name="Klute M.J."/>
            <person name="Kuo A."/>
            <person name="Lefebvre S.C."/>
            <person name="Maumus F."/>
            <person name="Mayer C."/>
            <person name="Miller J."/>
            <person name="Monier A."/>
            <person name="Salamov A."/>
            <person name="Young J."/>
            <person name="Aguilar M."/>
            <person name="Claverie J.M."/>
            <person name="Frickenhaus S."/>
            <person name="Gonzalez K."/>
            <person name="Herman E.K."/>
            <person name="Lin Y.C."/>
            <person name="Napier J."/>
            <person name="Ogata H."/>
            <person name="Sarno A.F."/>
            <person name="Shmutz J."/>
            <person name="Schroeder D."/>
            <person name="de Vargas C."/>
            <person name="Verret F."/>
            <person name="von Dassow P."/>
            <person name="Valentin K."/>
            <person name="Van de Peer Y."/>
            <person name="Wheeler G."/>
            <person name="Dacks J.B."/>
            <person name="Delwiche C.F."/>
            <person name="Dyhrman S.T."/>
            <person name="Glockner G."/>
            <person name="John U."/>
            <person name="Richards T."/>
            <person name="Worden A.Z."/>
            <person name="Zhang X."/>
            <person name="Grigoriev I.V."/>
            <person name="Allen A.E."/>
            <person name="Bidle K."/>
            <person name="Borodovsky M."/>
            <person name="Bowler C."/>
            <person name="Brownlee C."/>
            <person name="Cock J.M."/>
            <person name="Elias M."/>
            <person name="Gladyshev V.N."/>
            <person name="Groth M."/>
            <person name="Guda C."/>
            <person name="Hadaegh A."/>
            <person name="Iglesias-Rodriguez M.D."/>
            <person name="Jenkins J."/>
            <person name="Jones B.M."/>
            <person name="Lawson T."/>
            <person name="Leese F."/>
            <person name="Lindquist E."/>
            <person name="Lobanov A."/>
            <person name="Lomsadze A."/>
            <person name="Malik S.B."/>
            <person name="Marsh M.E."/>
            <person name="Mackinder L."/>
            <person name="Mock T."/>
            <person name="Mueller-Roeber B."/>
            <person name="Pagarete A."/>
            <person name="Parker M."/>
            <person name="Probert I."/>
            <person name="Quesneville H."/>
            <person name="Raines C."/>
            <person name="Rensing S.A."/>
            <person name="Riano-Pachon D.M."/>
            <person name="Richier S."/>
            <person name="Rokitta S."/>
            <person name="Shiraiwa Y."/>
            <person name="Soanes D.M."/>
            <person name="van der Giezen M."/>
            <person name="Wahlund T.M."/>
            <person name="Williams B."/>
            <person name="Wilson W."/>
            <person name="Wolfe G."/>
            <person name="Wurch L.L."/>
        </authorList>
    </citation>
    <scope>NUCLEOTIDE SEQUENCE</scope>
</reference>
<keyword evidence="1" id="KW-0812">Transmembrane</keyword>
<proteinExistence type="predicted"/>
<dbReference type="InterPro" id="IPR016181">
    <property type="entry name" value="Acyl_CoA_acyltransferase"/>
</dbReference>
<dbReference type="InterPro" id="IPR000182">
    <property type="entry name" value="GNAT_dom"/>
</dbReference>
<evidence type="ECO:0000313" key="5">
    <source>
        <dbReference type="Proteomes" id="UP000013827"/>
    </source>
</evidence>